<feature type="region of interest" description="Disordered" evidence="12">
    <location>
        <begin position="1"/>
        <end position="31"/>
    </location>
</feature>
<comment type="catalytic activity">
    <reaction evidence="8">
        <text>N-terminal L-seryl-L-prolyl-L-lysyl-[protein] + 3 S-adenosyl-L-methionine = N-terminal N,N,N-trimethyl-L-seryl-L-prolyl-L-lysyl-[protein] + 3 S-adenosyl-L-homocysteine + 3 H(+)</text>
        <dbReference type="Rhea" id="RHEA:54724"/>
        <dbReference type="Rhea" id="RHEA-COMP:13789"/>
        <dbReference type="Rhea" id="RHEA-COMP:13973"/>
        <dbReference type="ChEBI" id="CHEBI:15378"/>
        <dbReference type="ChEBI" id="CHEBI:57856"/>
        <dbReference type="ChEBI" id="CHEBI:59789"/>
        <dbReference type="ChEBI" id="CHEBI:138061"/>
        <dbReference type="ChEBI" id="CHEBI:138317"/>
        <dbReference type="EC" id="2.1.1.244"/>
    </reaction>
</comment>
<evidence type="ECO:0000313" key="14">
    <source>
        <dbReference type="Proteomes" id="UP000223968"/>
    </source>
</evidence>
<evidence type="ECO:0000256" key="7">
    <source>
        <dbReference type="ARBA" id="ARBA00043129"/>
    </source>
</evidence>
<dbReference type="Gene3D" id="3.40.50.150">
    <property type="entry name" value="Vaccinia Virus protein VP39"/>
    <property type="match status" value="1"/>
</dbReference>
<dbReference type="GO" id="GO:0005737">
    <property type="term" value="C:cytoplasm"/>
    <property type="evidence" value="ECO:0007669"/>
    <property type="project" value="TreeGrafter"/>
</dbReference>
<dbReference type="EC" id="2.1.1.244" evidence="5"/>
<feature type="binding site" evidence="11">
    <location>
        <position position="93"/>
    </location>
    <ligand>
        <name>S-adenosyl-L-methionine</name>
        <dbReference type="ChEBI" id="CHEBI:59789"/>
    </ligand>
</feature>
<proteinExistence type="inferred from homology"/>
<feature type="compositionally biased region" description="Low complexity" evidence="12">
    <location>
        <begin position="8"/>
        <end position="22"/>
    </location>
</feature>
<dbReference type="STRING" id="1447875.A0A2B7Y5Z8"/>
<evidence type="ECO:0000256" key="3">
    <source>
        <dbReference type="ARBA" id="ARBA00022679"/>
    </source>
</evidence>
<evidence type="ECO:0000256" key="9">
    <source>
        <dbReference type="ARBA" id="ARBA00047885"/>
    </source>
</evidence>
<sequence>MELNSSQPELNPNPSNTSNNEESAPDSQINPTTSLAYWNNCPATASGMLAMLGSYPWCTRIDLQGSKTFLAKVRRFFPSCPATGKLSRGVDCGAGVGRVSEGFLSQVCEAVDVVEPVQKFTDVLREAVRERGNGWLGSVYNVGLEEWMPQQKYDLIWVQWCVGHLTDGQLVRLFERCRGWLGDGGFVIVKENLSTDPEGRDMFDEVDSSVTRTDGKFRKIFEEAGMKVVLAQGQMGFPKTVRLLPVRMYALRPMS</sequence>
<comment type="similarity">
    <text evidence="1">Belongs to the methyltransferase superfamily. NTM1 family.</text>
</comment>
<dbReference type="AlphaFoldDB" id="A0A2B7Y5Z8"/>
<evidence type="ECO:0000256" key="10">
    <source>
        <dbReference type="ARBA" id="ARBA00048167"/>
    </source>
</evidence>
<gene>
    <name evidence="13" type="ORF">AJ79_01624</name>
</gene>
<reference evidence="13 14" key="1">
    <citation type="submission" date="2017-10" db="EMBL/GenBank/DDBJ databases">
        <title>Comparative genomics in systemic dimorphic fungi from Ajellomycetaceae.</title>
        <authorList>
            <person name="Munoz J.F."/>
            <person name="Mcewen J.G."/>
            <person name="Clay O.K."/>
            <person name="Cuomo C.A."/>
        </authorList>
    </citation>
    <scope>NUCLEOTIDE SEQUENCE [LARGE SCALE GENOMIC DNA]</scope>
    <source>
        <strain evidence="13 14">UAMH5409</strain>
    </source>
</reference>
<dbReference type="PANTHER" id="PTHR12753:SF0">
    <property type="entry name" value="ALPHA N-TERMINAL PROTEIN METHYLTRANSFERASE 1"/>
    <property type="match status" value="1"/>
</dbReference>
<comment type="catalytic activity">
    <reaction evidence="10">
        <text>N-terminal L-alanyl-L-prolyl-L-lysyl-[protein] + 3 S-adenosyl-L-methionine = N-terminal N,N,N-trimethyl-L-alanyl-L-prolyl-L-lysyl-[protein] + 3 S-adenosyl-L-homocysteine + 3 H(+)</text>
        <dbReference type="Rhea" id="RHEA:54712"/>
        <dbReference type="Rhea" id="RHEA-COMP:13785"/>
        <dbReference type="Rhea" id="RHEA-COMP:13971"/>
        <dbReference type="ChEBI" id="CHEBI:15378"/>
        <dbReference type="ChEBI" id="CHEBI:57856"/>
        <dbReference type="ChEBI" id="CHEBI:59789"/>
        <dbReference type="ChEBI" id="CHEBI:138057"/>
        <dbReference type="ChEBI" id="CHEBI:138315"/>
        <dbReference type="EC" id="2.1.1.244"/>
    </reaction>
</comment>
<evidence type="ECO:0000256" key="1">
    <source>
        <dbReference type="ARBA" id="ARBA00009059"/>
    </source>
</evidence>
<dbReference type="Pfam" id="PF05891">
    <property type="entry name" value="Methyltransf_PK"/>
    <property type="match status" value="1"/>
</dbReference>
<dbReference type="PIRSF" id="PIRSF016958">
    <property type="entry name" value="DUF858_MeTrfase_lik"/>
    <property type="match status" value="1"/>
</dbReference>
<dbReference type="InterPro" id="IPR029063">
    <property type="entry name" value="SAM-dependent_MTases_sf"/>
</dbReference>
<evidence type="ECO:0000256" key="12">
    <source>
        <dbReference type="SAM" id="MobiDB-lite"/>
    </source>
</evidence>
<dbReference type="EMBL" id="PDNB01000016">
    <property type="protein sequence ID" value="PGH16519.1"/>
    <property type="molecule type" value="Genomic_DNA"/>
</dbReference>
<dbReference type="OrthoDB" id="1298661at2759"/>
<evidence type="ECO:0000256" key="6">
    <source>
        <dbReference type="ARBA" id="ARBA00039449"/>
    </source>
</evidence>
<comment type="caution">
    <text evidence="13">The sequence shown here is derived from an EMBL/GenBank/DDBJ whole genome shotgun (WGS) entry which is preliminary data.</text>
</comment>
<organism evidence="13 14">
    <name type="scientific">Helicocarpus griseus UAMH5409</name>
    <dbReference type="NCBI Taxonomy" id="1447875"/>
    <lineage>
        <taxon>Eukaryota</taxon>
        <taxon>Fungi</taxon>
        <taxon>Dikarya</taxon>
        <taxon>Ascomycota</taxon>
        <taxon>Pezizomycotina</taxon>
        <taxon>Eurotiomycetes</taxon>
        <taxon>Eurotiomycetidae</taxon>
        <taxon>Onygenales</taxon>
        <taxon>Ajellomycetaceae</taxon>
        <taxon>Helicocarpus</taxon>
    </lineage>
</organism>
<evidence type="ECO:0000256" key="2">
    <source>
        <dbReference type="ARBA" id="ARBA00022603"/>
    </source>
</evidence>
<evidence type="ECO:0000256" key="5">
    <source>
        <dbReference type="ARBA" id="ARBA00039112"/>
    </source>
</evidence>
<dbReference type="CDD" id="cd02440">
    <property type="entry name" value="AdoMet_MTases"/>
    <property type="match status" value="1"/>
</dbReference>
<name>A0A2B7Y5Z8_9EURO</name>
<evidence type="ECO:0000313" key="13">
    <source>
        <dbReference type="EMBL" id="PGH16519.1"/>
    </source>
</evidence>
<comment type="catalytic activity">
    <reaction evidence="9">
        <text>N-terminal L-prolyl-L-prolyl-L-lysyl-[protein] + 2 S-adenosyl-L-methionine = N-terminal N,N-dimethyl-L-prolyl-L-prolyl-L-lysyl-[protein] + 2 S-adenosyl-L-homocysteine + 2 H(+)</text>
        <dbReference type="Rhea" id="RHEA:54736"/>
        <dbReference type="Rhea" id="RHEA-COMP:13787"/>
        <dbReference type="Rhea" id="RHEA-COMP:13974"/>
        <dbReference type="ChEBI" id="CHEBI:15378"/>
        <dbReference type="ChEBI" id="CHEBI:57856"/>
        <dbReference type="ChEBI" id="CHEBI:59789"/>
        <dbReference type="ChEBI" id="CHEBI:138059"/>
        <dbReference type="ChEBI" id="CHEBI:138318"/>
        <dbReference type="EC" id="2.1.1.244"/>
    </reaction>
</comment>
<feature type="binding site" evidence="11">
    <location>
        <position position="98"/>
    </location>
    <ligand>
        <name>S-adenosyl-L-methionine</name>
        <dbReference type="ChEBI" id="CHEBI:59789"/>
    </ligand>
</feature>
<evidence type="ECO:0000256" key="8">
    <source>
        <dbReference type="ARBA" id="ARBA00047306"/>
    </source>
</evidence>
<feature type="binding site" evidence="11">
    <location>
        <position position="159"/>
    </location>
    <ligand>
        <name>S-adenosyl-L-methionine</name>
        <dbReference type="ChEBI" id="CHEBI:59789"/>
    </ligand>
</feature>
<keyword evidence="2" id="KW-0489">Methyltransferase</keyword>
<evidence type="ECO:0000256" key="11">
    <source>
        <dbReference type="PIRSR" id="PIRSR016958-1"/>
    </source>
</evidence>
<dbReference type="GO" id="GO:0032259">
    <property type="term" value="P:methylation"/>
    <property type="evidence" value="ECO:0007669"/>
    <property type="project" value="UniProtKB-KW"/>
</dbReference>
<keyword evidence="14" id="KW-1185">Reference proteome</keyword>
<dbReference type="GO" id="GO:0071885">
    <property type="term" value="F:N-terminal protein N-methyltransferase activity"/>
    <property type="evidence" value="ECO:0007669"/>
    <property type="project" value="UniProtKB-EC"/>
</dbReference>
<protein>
    <recommendedName>
        <fullName evidence="6">Alpha N-terminal protein methyltransferase 1</fullName>
        <ecNumber evidence="5">2.1.1.244</ecNumber>
    </recommendedName>
    <alternativeName>
        <fullName evidence="7">X-Pro-Lys N-terminal protein methyltransferase 1</fullName>
    </alternativeName>
</protein>
<accession>A0A2B7Y5Z8</accession>
<dbReference type="Proteomes" id="UP000223968">
    <property type="component" value="Unassembled WGS sequence"/>
</dbReference>
<evidence type="ECO:0000256" key="4">
    <source>
        <dbReference type="ARBA" id="ARBA00022691"/>
    </source>
</evidence>
<keyword evidence="4 11" id="KW-0949">S-adenosyl-L-methionine</keyword>
<dbReference type="SUPFAM" id="SSF53335">
    <property type="entry name" value="S-adenosyl-L-methionine-dependent methyltransferases"/>
    <property type="match status" value="1"/>
</dbReference>
<keyword evidence="3" id="KW-0808">Transferase</keyword>
<dbReference type="InterPro" id="IPR008576">
    <property type="entry name" value="MeTrfase_NTM1"/>
</dbReference>
<dbReference type="PANTHER" id="PTHR12753">
    <property type="entry name" value="AD-003 - RELATED"/>
    <property type="match status" value="1"/>
</dbReference>